<evidence type="ECO:0000313" key="1">
    <source>
        <dbReference type="EMBL" id="VVA94348.1"/>
    </source>
</evidence>
<organism evidence="1 2">
    <name type="scientific">Arabis nemorensis</name>
    <dbReference type="NCBI Taxonomy" id="586526"/>
    <lineage>
        <taxon>Eukaryota</taxon>
        <taxon>Viridiplantae</taxon>
        <taxon>Streptophyta</taxon>
        <taxon>Embryophyta</taxon>
        <taxon>Tracheophyta</taxon>
        <taxon>Spermatophyta</taxon>
        <taxon>Magnoliopsida</taxon>
        <taxon>eudicotyledons</taxon>
        <taxon>Gunneridae</taxon>
        <taxon>Pentapetalae</taxon>
        <taxon>rosids</taxon>
        <taxon>malvids</taxon>
        <taxon>Brassicales</taxon>
        <taxon>Brassicaceae</taxon>
        <taxon>Arabideae</taxon>
        <taxon>Arabis</taxon>
    </lineage>
</organism>
<dbReference type="EMBL" id="CABITT030000002">
    <property type="protein sequence ID" value="VVA94348.1"/>
    <property type="molecule type" value="Genomic_DNA"/>
</dbReference>
<dbReference type="AlphaFoldDB" id="A0A565AY54"/>
<accession>A0A565AY54</accession>
<sequence>MVFQIGKGIKRKSRGYLTRSKESEADSEKDCFRECMQSSGELSWGCGFEEAEGSARITKSESTET</sequence>
<protein>
    <submittedName>
        <fullName evidence="1">Uncharacterized protein</fullName>
    </submittedName>
</protein>
<proteinExistence type="predicted"/>
<comment type="caution">
    <text evidence="1">The sequence shown here is derived from an EMBL/GenBank/DDBJ whole genome shotgun (WGS) entry which is preliminary data.</text>
</comment>
<evidence type="ECO:0000313" key="2">
    <source>
        <dbReference type="Proteomes" id="UP000489600"/>
    </source>
</evidence>
<gene>
    <name evidence="1" type="ORF">ANE_LOCUS4793</name>
</gene>
<name>A0A565AY54_9BRAS</name>
<dbReference type="Proteomes" id="UP000489600">
    <property type="component" value="Unassembled WGS sequence"/>
</dbReference>
<reference evidence="1" key="1">
    <citation type="submission" date="2019-07" db="EMBL/GenBank/DDBJ databases">
        <authorList>
            <person name="Dittberner H."/>
        </authorList>
    </citation>
    <scope>NUCLEOTIDE SEQUENCE [LARGE SCALE GENOMIC DNA]</scope>
</reference>
<keyword evidence="2" id="KW-1185">Reference proteome</keyword>